<accession>A0A9N7YJF3</accession>
<name>A0A9N7YJF3_PLEPL</name>
<evidence type="ECO:0000313" key="1">
    <source>
        <dbReference type="EMBL" id="CAB1433680.1"/>
    </source>
</evidence>
<organism evidence="1 2">
    <name type="scientific">Pleuronectes platessa</name>
    <name type="common">European plaice</name>
    <dbReference type="NCBI Taxonomy" id="8262"/>
    <lineage>
        <taxon>Eukaryota</taxon>
        <taxon>Metazoa</taxon>
        <taxon>Chordata</taxon>
        <taxon>Craniata</taxon>
        <taxon>Vertebrata</taxon>
        <taxon>Euteleostomi</taxon>
        <taxon>Actinopterygii</taxon>
        <taxon>Neopterygii</taxon>
        <taxon>Teleostei</taxon>
        <taxon>Neoteleostei</taxon>
        <taxon>Acanthomorphata</taxon>
        <taxon>Carangaria</taxon>
        <taxon>Pleuronectiformes</taxon>
        <taxon>Pleuronectoidei</taxon>
        <taxon>Pleuronectidae</taxon>
        <taxon>Pleuronectes</taxon>
    </lineage>
</organism>
<keyword evidence="2" id="KW-1185">Reference proteome</keyword>
<proteinExistence type="predicted"/>
<sequence length="171" mass="18697">MRERRPGSENIWQLTIRKRGEKNPSHGNVTQRNTVDVKDQKLCPASGGGGAAEGHVTFEAEGGRSTSFWTISIVTEERTTVKLNSPSSPSSSSSFLSHPVLAYFKGVHCQSNQKRKCHSTQKTLELTARLCPDSNFRVCRGQTGMHQSLLVGLEPDRCGSQSFTMKGSSGE</sequence>
<dbReference type="EMBL" id="CADEAL010001582">
    <property type="protein sequence ID" value="CAB1433680.1"/>
    <property type="molecule type" value="Genomic_DNA"/>
</dbReference>
<dbReference type="AlphaFoldDB" id="A0A9N7YJF3"/>
<gene>
    <name evidence="1" type="ORF">PLEPLA_LOCUS21771</name>
</gene>
<protein>
    <submittedName>
        <fullName evidence="1">Uncharacterized protein</fullName>
    </submittedName>
</protein>
<reference evidence="1" key="1">
    <citation type="submission" date="2020-03" db="EMBL/GenBank/DDBJ databases">
        <authorList>
            <person name="Weist P."/>
        </authorList>
    </citation>
    <scope>NUCLEOTIDE SEQUENCE</scope>
</reference>
<dbReference type="Proteomes" id="UP001153269">
    <property type="component" value="Unassembled WGS sequence"/>
</dbReference>
<comment type="caution">
    <text evidence="1">The sequence shown here is derived from an EMBL/GenBank/DDBJ whole genome shotgun (WGS) entry which is preliminary data.</text>
</comment>
<evidence type="ECO:0000313" key="2">
    <source>
        <dbReference type="Proteomes" id="UP001153269"/>
    </source>
</evidence>